<dbReference type="SUPFAM" id="SSF51735">
    <property type="entry name" value="NAD(P)-binding Rossmann-fold domains"/>
    <property type="match status" value="1"/>
</dbReference>
<evidence type="ECO:0000256" key="1">
    <source>
        <dbReference type="ARBA" id="ARBA00006484"/>
    </source>
</evidence>
<dbReference type="Gene3D" id="3.40.50.720">
    <property type="entry name" value="NAD(P)-binding Rossmann-like Domain"/>
    <property type="match status" value="1"/>
</dbReference>
<dbReference type="EMBL" id="JAUIRO010000001">
    <property type="protein sequence ID" value="KAK0733222.1"/>
    <property type="molecule type" value="Genomic_DNA"/>
</dbReference>
<keyword evidence="3" id="KW-0560">Oxidoreductase</keyword>
<gene>
    <name evidence="4" type="ORF">B0T26DRAFT_632691</name>
</gene>
<dbReference type="InterPro" id="IPR002347">
    <property type="entry name" value="SDR_fam"/>
</dbReference>
<dbReference type="PANTHER" id="PTHR24320">
    <property type="entry name" value="RETINOL DEHYDROGENASE"/>
    <property type="match status" value="1"/>
</dbReference>
<keyword evidence="5" id="KW-1185">Reference proteome</keyword>
<name>A0AA40ECG8_9PEZI</name>
<comment type="similarity">
    <text evidence="1">Belongs to the short-chain dehydrogenases/reductases (SDR) family.</text>
</comment>
<keyword evidence="2" id="KW-0521">NADP</keyword>
<evidence type="ECO:0000313" key="5">
    <source>
        <dbReference type="Proteomes" id="UP001172101"/>
    </source>
</evidence>
<dbReference type="Proteomes" id="UP001172101">
    <property type="component" value="Unassembled WGS sequence"/>
</dbReference>
<proteinExistence type="inferred from homology"/>
<dbReference type="PANTHER" id="PTHR24320:SF282">
    <property type="entry name" value="WW DOMAIN-CONTAINING OXIDOREDUCTASE"/>
    <property type="match status" value="1"/>
</dbReference>
<dbReference type="Pfam" id="PF00106">
    <property type="entry name" value="adh_short"/>
    <property type="match status" value="1"/>
</dbReference>
<dbReference type="AlphaFoldDB" id="A0AA40ECG8"/>
<accession>A0AA40ECG8</accession>
<dbReference type="PRINTS" id="PR00081">
    <property type="entry name" value="GDHRDH"/>
</dbReference>
<reference evidence="4" key="1">
    <citation type="submission" date="2023-06" db="EMBL/GenBank/DDBJ databases">
        <title>Genome-scale phylogeny and comparative genomics of the fungal order Sordariales.</title>
        <authorList>
            <consortium name="Lawrence Berkeley National Laboratory"/>
            <person name="Hensen N."/>
            <person name="Bonometti L."/>
            <person name="Westerberg I."/>
            <person name="Brannstrom I.O."/>
            <person name="Guillou S."/>
            <person name="Cros-Aarteil S."/>
            <person name="Calhoun S."/>
            <person name="Haridas S."/>
            <person name="Kuo A."/>
            <person name="Mondo S."/>
            <person name="Pangilinan J."/>
            <person name="Riley R."/>
            <person name="LaButti K."/>
            <person name="Andreopoulos B."/>
            <person name="Lipzen A."/>
            <person name="Chen C."/>
            <person name="Yanf M."/>
            <person name="Daum C."/>
            <person name="Ng V."/>
            <person name="Clum A."/>
            <person name="Steindorff A."/>
            <person name="Ohm R."/>
            <person name="Martin F."/>
            <person name="Silar P."/>
            <person name="Natvig D."/>
            <person name="Lalanne C."/>
            <person name="Gautier V."/>
            <person name="Ament-velasquez S.L."/>
            <person name="Kruys A."/>
            <person name="Hutchinson M.I."/>
            <person name="Powell A.J."/>
            <person name="Barry K."/>
            <person name="Miller A.N."/>
            <person name="Grigoriev I.V."/>
            <person name="Debuchy R."/>
            <person name="Gladieux P."/>
            <person name="Thoren M.H."/>
            <person name="Johannesson H."/>
        </authorList>
    </citation>
    <scope>NUCLEOTIDE SEQUENCE</scope>
    <source>
        <strain evidence="4">SMH2392-1A</strain>
    </source>
</reference>
<evidence type="ECO:0000256" key="3">
    <source>
        <dbReference type="ARBA" id="ARBA00023002"/>
    </source>
</evidence>
<dbReference type="GO" id="GO:0016491">
    <property type="term" value="F:oxidoreductase activity"/>
    <property type="evidence" value="ECO:0007669"/>
    <property type="project" value="UniProtKB-KW"/>
</dbReference>
<evidence type="ECO:0000313" key="4">
    <source>
        <dbReference type="EMBL" id="KAK0733222.1"/>
    </source>
</evidence>
<evidence type="ECO:0008006" key="6">
    <source>
        <dbReference type="Google" id="ProtNLM"/>
    </source>
</evidence>
<dbReference type="RefSeq" id="XP_060302099.1">
    <property type="nucleotide sequence ID" value="XM_060436470.1"/>
</dbReference>
<organism evidence="4 5">
    <name type="scientific">Lasiosphaeria miniovina</name>
    <dbReference type="NCBI Taxonomy" id="1954250"/>
    <lineage>
        <taxon>Eukaryota</taxon>
        <taxon>Fungi</taxon>
        <taxon>Dikarya</taxon>
        <taxon>Ascomycota</taxon>
        <taxon>Pezizomycotina</taxon>
        <taxon>Sordariomycetes</taxon>
        <taxon>Sordariomycetidae</taxon>
        <taxon>Sordariales</taxon>
        <taxon>Lasiosphaeriaceae</taxon>
        <taxon>Lasiosphaeria</taxon>
    </lineage>
</organism>
<dbReference type="GeneID" id="85319740"/>
<comment type="caution">
    <text evidence="4">The sequence shown here is derived from an EMBL/GenBank/DDBJ whole genome shotgun (WGS) entry which is preliminary data.</text>
</comment>
<evidence type="ECO:0000256" key="2">
    <source>
        <dbReference type="ARBA" id="ARBA00022857"/>
    </source>
</evidence>
<sequence>MDLFFGRGIKFTPSKDVPSLAGKVILVTGANNGLGKQSVLDLARYGKPAFIWLAARSPERAAQALADINAQLDLEPNAEDSDRTVIKTVELDLALLASVRAAAQRVTAETPGPRLDILMLNAGIMSTPPGLTADGYEIQFGTNHLGHALLAKLLLPMLLQTAAAHPDVRVVVLSSVGHTQAPKAGGAPGEAGIMFSGLKTEQAALGALPRYGQSKLANLLFARELARRYPAQLRVAAVDPGLASTGLANNLESRALRTVVNSLRFLYPSPADAVRGPLWAATAQPPDFIESGAYYKPLGRRGSDSPYANDELAAKLWEWTENELQAYTL</sequence>
<protein>
    <recommendedName>
        <fullName evidence="6">Oxidoreductase</fullName>
    </recommendedName>
</protein>
<dbReference type="InterPro" id="IPR036291">
    <property type="entry name" value="NAD(P)-bd_dom_sf"/>
</dbReference>